<feature type="compositionally biased region" description="Polar residues" evidence="2">
    <location>
        <begin position="403"/>
        <end position="419"/>
    </location>
</feature>
<dbReference type="Gene3D" id="1.25.10.10">
    <property type="entry name" value="Leucine-rich Repeat Variant"/>
    <property type="match status" value="2"/>
</dbReference>
<dbReference type="InterPro" id="IPR000225">
    <property type="entry name" value="Armadillo"/>
</dbReference>
<sequence length="465" mass="50570">MVAQDPSLRERAGEIGLLSDIKNVGFLLSGPLFKGKSGQRASGRCILCFGGAAVTDQGRILAWVGNPLKLRIRPVRRPAKAMGRFLDSAGVQKQALGAVWNIVAGSSGNQEVAGRIGMLESLRTAMGSFQDHPEIQKMACGALWQMCLGHPNNKARAGKLGLLESLQSPPLQNGAQLPAPPRPTEPSCEPPQTALRRHLMNTDVQHEACGALRTLTSDNAHNKVIAGKIQLLADLQATISTHMANIKILKETCGAVWIMVAGNKDNRKWAGENYLLADLQRVMRRYVHEAELQRQLAFAVMHILMHEQDNKMQAGIIGLIQDFKAVADALTDEEALSAVCDAVSEACHHCHENKVLARDCGLLETVKRMQDFAESEMLSRSATYAYMHMKLYEGKPPKISISLPQLQISPGSGAPSQDSAKGLSSLMSPRSDLQWRRAIGKISAVQRMHAAISPRKPVDGNSPRS</sequence>
<evidence type="ECO:0000256" key="2">
    <source>
        <dbReference type="SAM" id="MobiDB-lite"/>
    </source>
</evidence>
<gene>
    <name evidence="3" type="ORF">TSPGSL018_10173</name>
</gene>
<proteinExistence type="predicted"/>
<dbReference type="PANTHER" id="PTHR22895">
    <property type="entry name" value="ARMADILLO REPEAT-CONTAINING PROTEIN 6"/>
    <property type="match status" value="1"/>
</dbReference>
<dbReference type="EMBL" id="GBEZ01018636">
    <property type="protein sequence ID" value="JAC67820.1"/>
    <property type="molecule type" value="Transcribed_RNA"/>
</dbReference>
<keyword evidence="1" id="KW-0677">Repeat</keyword>
<dbReference type="PANTHER" id="PTHR22895:SF0">
    <property type="entry name" value="ARMADILLO REPEAT-CONTAINING PROTEIN 6"/>
    <property type="match status" value="1"/>
</dbReference>
<feature type="region of interest" description="Disordered" evidence="2">
    <location>
        <begin position="403"/>
        <end position="428"/>
    </location>
</feature>
<protein>
    <submittedName>
        <fullName evidence="3">Uncharacterized protein</fullName>
    </submittedName>
</protein>
<organism evidence="3">
    <name type="scientific">Tetraselmis sp. GSL018</name>
    <dbReference type="NCBI Taxonomy" id="582737"/>
    <lineage>
        <taxon>Eukaryota</taxon>
        <taxon>Viridiplantae</taxon>
        <taxon>Chlorophyta</taxon>
        <taxon>core chlorophytes</taxon>
        <taxon>Chlorodendrophyceae</taxon>
        <taxon>Chlorodendrales</taxon>
        <taxon>Chlorodendraceae</taxon>
        <taxon>Tetraselmis</taxon>
    </lineage>
</organism>
<evidence type="ECO:0000256" key="1">
    <source>
        <dbReference type="ARBA" id="ARBA00022737"/>
    </source>
</evidence>
<dbReference type="SMART" id="SM00185">
    <property type="entry name" value="ARM"/>
    <property type="match status" value="3"/>
</dbReference>
<name>A0A061RAW7_9CHLO</name>
<reference evidence="3" key="1">
    <citation type="submission" date="2014-05" db="EMBL/GenBank/DDBJ databases">
        <title>The transcriptome of the halophilic microalga Tetraselmis sp. GSL018 isolated from the Great Salt Lake, Utah.</title>
        <authorList>
            <person name="Jinkerson R.E."/>
            <person name="D'Adamo S."/>
            <person name="Posewitz M.C."/>
        </authorList>
    </citation>
    <scope>NUCLEOTIDE SEQUENCE</scope>
    <source>
        <strain evidence="3">GSL018</strain>
    </source>
</reference>
<feature type="region of interest" description="Disordered" evidence="2">
    <location>
        <begin position="170"/>
        <end position="190"/>
    </location>
</feature>
<evidence type="ECO:0000313" key="3">
    <source>
        <dbReference type="EMBL" id="JAC67820.1"/>
    </source>
</evidence>
<dbReference type="InterPro" id="IPR011989">
    <property type="entry name" value="ARM-like"/>
</dbReference>
<dbReference type="InterPro" id="IPR016024">
    <property type="entry name" value="ARM-type_fold"/>
</dbReference>
<dbReference type="SUPFAM" id="SSF48371">
    <property type="entry name" value="ARM repeat"/>
    <property type="match status" value="1"/>
</dbReference>
<dbReference type="AlphaFoldDB" id="A0A061RAW7"/>
<accession>A0A061RAW7</accession>